<feature type="non-terminal residue" evidence="4">
    <location>
        <position position="54"/>
    </location>
</feature>
<evidence type="ECO:0000313" key="5">
    <source>
        <dbReference type="Proteomes" id="UP000308018"/>
    </source>
</evidence>
<dbReference type="InterPro" id="IPR039555">
    <property type="entry name" value="TraF/TrbB"/>
</dbReference>
<evidence type="ECO:0000313" key="3">
    <source>
        <dbReference type="EMBL" id="TKG26810.1"/>
    </source>
</evidence>
<keyword evidence="2" id="KW-0732">Signal</keyword>
<dbReference type="Proteomes" id="UP000308018">
    <property type="component" value="Unassembled WGS sequence"/>
</dbReference>
<dbReference type="InterPro" id="IPR036249">
    <property type="entry name" value="Thioredoxin-like_sf"/>
</dbReference>
<dbReference type="PROSITE" id="PS00194">
    <property type="entry name" value="THIOREDOXIN_1"/>
    <property type="match status" value="1"/>
</dbReference>
<organism evidence="4 5">
    <name type="scientific">Vibrio tasmaniensis</name>
    <dbReference type="NCBI Taxonomy" id="212663"/>
    <lineage>
        <taxon>Bacteria</taxon>
        <taxon>Pseudomonadati</taxon>
        <taxon>Pseudomonadota</taxon>
        <taxon>Gammaproteobacteria</taxon>
        <taxon>Vibrionales</taxon>
        <taxon>Vibrionaceae</taxon>
        <taxon>Vibrio</taxon>
    </lineage>
</organism>
<dbReference type="EMBL" id="SYVV01000066">
    <property type="protein sequence ID" value="TKG26810.1"/>
    <property type="molecule type" value="Genomic_DNA"/>
</dbReference>
<keyword evidence="1" id="KW-0676">Redox-active center</keyword>
<dbReference type="EMBL" id="SYVV01000065">
    <property type="protein sequence ID" value="TKG26839.1"/>
    <property type="molecule type" value="Genomic_DNA"/>
</dbReference>
<dbReference type="RefSeq" id="WP_170962742.1">
    <property type="nucleotide sequence ID" value="NZ_SYVV01000066.1"/>
</dbReference>
<keyword evidence="4" id="KW-0413">Isomerase</keyword>
<gene>
    <name evidence="4" type="ORF">FC057_24200</name>
    <name evidence="3" type="ORF">FC057_24210</name>
</gene>
<evidence type="ECO:0000313" key="4">
    <source>
        <dbReference type="EMBL" id="TKG26839.1"/>
    </source>
</evidence>
<name>A0AB38NK16_9VIBR</name>
<comment type="caution">
    <text evidence="4">The sequence shown here is derived from an EMBL/GenBank/DDBJ whole genome shotgun (WGS) entry which is preliminary data.</text>
</comment>
<evidence type="ECO:0000256" key="2">
    <source>
        <dbReference type="SAM" id="SignalP"/>
    </source>
</evidence>
<dbReference type="InterPro" id="IPR017937">
    <property type="entry name" value="Thioredoxin_CS"/>
</dbReference>
<reference evidence="4 5" key="1">
    <citation type="submission" date="2019-04" db="EMBL/GenBank/DDBJ databases">
        <title>A reverse ecology approach based on a biological definition of microbial populations.</title>
        <authorList>
            <person name="Arevalo P."/>
            <person name="Vaninsberghe D."/>
            <person name="Elsherbini J."/>
            <person name="Gore J."/>
            <person name="Polz M."/>
        </authorList>
    </citation>
    <scope>NUCLEOTIDE SEQUENCE [LARGE SCALE GENOMIC DNA]</scope>
    <source>
        <strain evidence="4 5">10N.222.45.A8</strain>
    </source>
</reference>
<dbReference type="SUPFAM" id="SSF52833">
    <property type="entry name" value="Thioredoxin-like"/>
    <property type="match status" value="1"/>
</dbReference>
<evidence type="ECO:0000256" key="1">
    <source>
        <dbReference type="ARBA" id="ARBA00023284"/>
    </source>
</evidence>
<accession>A0AB38NK16</accession>
<dbReference type="Pfam" id="PF13728">
    <property type="entry name" value="TraF"/>
    <property type="match status" value="1"/>
</dbReference>
<feature type="chain" id="PRO_5044173779" evidence="2">
    <location>
        <begin position="21"/>
        <end position="54"/>
    </location>
</feature>
<proteinExistence type="predicted"/>
<feature type="signal peptide" evidence="2">
    <location>
        <begin position="1"/>
        <end position="20"/>
    </location>
</feature>
<dbReference type="AlphaFoldDB" id="A0AB38NK16"/>
<dbReference type="GO" id="GO:0016853">
    <property type="term" value="F:isomerase activity"/>
    <property type="evidence" value="ECO:0007669"/>
    <property type="project" value="UniProtKB-KW"/>
</dbReference>
<dbReference type="Gene3D" id="3.40.30.10">
    <property type="entry name" value="Glutaredoxin"/>
    <property type="match status" value="1"/>
</dbReference>
<protein>
    <submittedName>
        <fullName evidence="4">Type-F conjugative transfer system pilin assembly thiol-disulfide isomerase TrbB</fullName>
    </submittedName>
</protein>
<sequence>MPFLRTLVLAFLIHAASAHAAMQNQYALVFFFESTCPYCHKTAPKITRLGERFQ</sequence>